<keyword evidence="3" id="KW-1185">Reference proteome</keyword>
<evidence type="ECO:0000256" key="1">
    <source>
        <dbReference type="SAM" id="MobiDB-lite"/>
    </source>
</evidence>
<proteinExistence type="predicted"/>
<organism evidence="2 3">
    <name type="scientific">Beauveria asiatica</name>
    <dbReference type="NCBI Taxonomy" id="1069075"/>
    <lineage>
        <taxon>Eukaryota</taxon>
        <taxon>Fungi</taxon>
        <taxon>Dikarya</taxon>
        <taxon>Ascomycota</taxon>
        <taxon>Pezizomycotina</taxon>
        <taxon>Sordariomycetes</taxon>
        <taxon>Hypocreomycetidae</taxon>
        <taxon>Hypocreales</taxon>
        <taxon>Cordycipitaceae</taxon>
        <taxon>Beauveria</taxon>
    </lineage>
</organism>
<gene>
    <name evidence="2" type="ORF">G3M48_010437</name>
</gene>
<dbReference type="AlphaFoldDB" id="A0AAW0RH60"/>
<feature type="compositionally biased region" description="Basic and acidic residues" evidence="1">
    <location>
        <begin position="340"/>
        <end position="356"/>
    </location>
</feature>
<evidence type="ECO:0008006" key="4">
    <source>
        <dbReference type="Google" id="ProtNLM"/>
    </source>
</evidence>
<evidence type="ECO:0000313" key="3">
    <source>
        <dbReference type="Proteomes" id="UP001397290"/>
    </source>
</evidence>
<protein>
    <recommendedName>
        <fullName evidence="4">BTB domain-containing protein</fullName>
    </recommendedName>
</protein>
<dbReference type="InterPro" id="IPR011333">
    <property type="entry name" value="SKP1/BTB/POZ_sf"/>
</dbReference>
<accession>A0AAW0RH60</accession>
<feature type="region of interest" description="Disordered" evidence="1">
    <location>
        <begin position="334"/>
        <end position="356"/>
    </location>
</feature>
<comment type="caution">
    <text evidence="2">The sequence shown here is derived from an EMBL/GenBank/DDBJ whole genome shotgun (WGS) entry which is preliminary data.</text>
</comment>
<sequence length="356" mass="40143">MARPFEPSRNDRKTVYCNNKCRALFRQPRNAALRKAKLVRDLVQRHRLSVWLYSENQLVAILRSLLQDRVFESDYTARHTFSELFHSPEPQPTPAASTEVKPSAVSESIMALQESIRASVLERRARLLDTGDQSDIIIVAGKEYYAHQIIICEFSDVLKSSCQFERQRITSTGEQPAKEEAKQLRSNARPLTLTLDLSAHDPVAVDWGDGVLSETAEGERITPPSLLTHVLVHKIANYYMVDELKKLALLKFSAEVKQPVQPEDFVAATGEAYCDMHECYIPYGLLRAHSRLPEDDCKANLDNGPPIINAMDAMPPPNMMPQPMGHYDAVAMAPVAPPNGDDRSHVSDQHRDRRTF</sequence>
<evidence type="ECO:0000313" key="2">
    <source>
        <dbReference type="EMBL" id="KAK8141489.1"/>
    </source>
</evidence>
<reference evidence="2 3" key="1">
    <citation type="submission" date="2020-02" db="EMBL/GenBank/DDBJ databases">
        <title>Comparative genomics of the hypocrealean fungal genus Beauvera.</title>
        <authorList>
            <person name="Showalter D.N."/>
            <person name="Bushley K.E."/>
            <person name="Rehner S.A."/>
        </authorList>
    </citation>
    <scope>NUCLEOTIDE SEQUENCE [LARGE SCALE GENOMIC DNA]</scope>
    <source>
        <strain evidence="2 3">ARSEF4384</strain>
    </source>
</reference>
<dbReference type="Gene3D" id="3.30.710.10">
    <property type="entry name" value="Potassium Channel Kv1.1, Chain A"/>
    <property type="match status" value="1"/>
</dbReference>
<dbReference type="Proteomes" id="UP001397290">
    <property type="component" value="Unassembled WGS sequence"/>
</dbReference>
<name>A0AAW0RH60_9HYPO</name>
<dbReference type="EMBL" id="JAAHCF010000960">
    <property type="protein sequence ID" value="KAK8141489.1"/>
    <property type="molecule type" value="Genomic_DNA"/>
</dbReference>